<evidence type="ECO:0000256" key="1">
    <source>
        <dbReference type="ARBA" id="ARBA00004651"/>
    </source>
</evidence>
<dbReference type="RefSeq" id="WP_136386282.1">
    <property type="nucleotide sequence ID" value="NZ_SSOD01000016.1"/>
</dbReference>
<proteinExistence type="predicted"/>
<evidence type="ECO:0000256" key="4">
    <source>
        <dbReference type="ARBA" id="ARBA00022989"/>
    </source>
</evidence>
<comment type="caution">
    <text evidence="8">The sequence shown here is derived from an EMBL/GenBank/DDBJ whole genome shotgun (WGS) entry which is preliminary data.</text>
</comment>
<feature type="transmembrane region" description="Helical" evidence="6">
    <location>
        <begin position="309"/>
        <end position="331"/>
    </location>
</feature>
<dbReference type="PANTHER" id="PTHR30287">
    <property type="entry name" value="MEMBRANE COMPONENT OF PREDICTED ABC SUPERFAMILY METABOLITE UPTAKE TRANSPORTER"/>
    <property type="match status" value="1"/>
</dbReference>
<feature type="transmembrane region" description="Helical" evidence="6">
    <location>
        <begin position="257"/>
        <end position="275"/>
    </location>
</feature>
<evidence type="ECO:0000256" key="3">
    <source>
        <dbReference type="ARBA" id="ARBA00022692"/>
    </source>
</evidence>
<keyword evidence="3 6" id="KW-0812">Transmembrane</keyword>
<dbReference type="AlphaFoldDB" id="A0A4S4AFX9"/>
<name>A0A4S4AFX9_9RHOO</name>
<dbReference type="EMBL" id="SSOD01000016">
    <property type="protein sequence ID" value="THF58115.1"/>
    <property type="molecule type" value="Genomic_DNA"/>
</dbReference>
<feature type="domain" description="ABC3 transporter permease C-terminal" evidence="7">
    <location>
        <begin position="260"/>
        <end position="363"/>
    </location>
</feature>
<feature type="transmembrane region" description="Helical" evidence="6">
    <location>
        <begin position="702"/>
        <end position="725"/>
    </location>
</feature>
<gene>
    <name evidence="8" type="ORF">E6O51_17395</name>
</gene>
<feature type="domain" description="ABC3 transporter permease C-terminal" evidence="7">
    <location>
        <begin position="708"/>
        <end position="817"/>
    </location>
</feature>
<keyword evidence="9" id="KW-1185">Reference proteome</keyword>
<sequence length="830" mass="87715">MIASLRLAFRMMLRDLRAGELHLLGLAILIAVASLTSVGFLADRVGRGLDREANQLLGGDLLLRADQPWPAQFVDEARMRGLASTGTVLFTSMASTEERAVLAGVKAVEEGYPLRGAVRIAPGPNQPDADSGRVPASGEVWLDERLLAELGVQVGDRVGFGLVEFRVGGMVSFESDRGANFFSLLPRAIFNAADLPATGLLVEGSRATWRLHLAGSPEAVAGYERWAKQNLGRGQAVESIENARPEVRTALDQAQRFLRLAALLAVVLAAVAVGLSSRRFLQRHLDGCAVMRCLGAGQGQVLRLFIGEFLLFGLAAALAGAALGWATQFALAGVLAEVVATSLPAPSLLPLAHGIAVGLVLLVGFALPQLLRLGAVPTLRVLRRELGGVEPVTGAAWAAGAVALLAIIFWIAAELRLGLLVAGGFGVALGVFALAARLVLGAAARLRAGGPAGGWRYGLAALGRRMGGSVIQATALGLGLTALLLLTLIRADLLETWRGSAPPDAPNRFVINIQPGQQAGIEALFRDAGLPVPELLPMIRGRMSTINGAPVDPNNFEDRRTRRLAEREFNLSYGARLPSGNRISAGAWHGEADTPQFSVEEGLARTFSLKVGDRVAFEVAGQTLEAPITSVRRLEWDSMRVNFFFIASSGVLAGHPASMITSFHLPPERHDFTAHLVREFPNLSVIDITAMLAQVQAMMDKLIVVVQFVFGFSLAAGLVVLFAALQATHDEREYELAMLRTLGARNRQVRHALFAEFLVLGAVAGVLAGIGASAIGWALADQVFRMEYLPGVLPVLGGAAAGALGVLAGGWLGVRGLLARPPLASLRALG</sequence>
<feature type="transmembrane region" description="Helical" evidence="6">
    <location>
        <begin position="351"/>
        <end position="371"/>
    </location>
</feature>
<feature type="transmembrane region" description="Helical" evidence="6">
    <location>
        <begin position="792"/>
        <end position="814"/>
    </location>
</feature>
<dbReference type="Proteomes" id="UP000307956">
    <property type="component" value="Unassembled WGS sequence"/>
</dbReference>
<accession>A0A4S4AFX9</accession>
<feature type="transmembrane region" description="Helical" evidence="6">
    <location>
        <begin position="21"/>
        <end position="42"/>
    </location>
</feature>
<evidence type="ECO:0000313" key="9">
    <source>
        <dbReference type="Proteomes" id="UP000307956"/>
    </source>
</evidence>
<evidence type="ECO:0000256" key="6">
    <source>
        <dbReference type="SAM" id="Phobius"/>
    </source>
</evidence>
<dbReference type="OrthoDB" id="5292592at2"/>
<dbReference type="InterPro" id="IPR038766">
    <property type="entry name" value="Membrane_comp_ABC_pdt"/>
</dbReference>
<dbReference type="PANTHER" id="PTHR30287:SF1">
    <property type="entry name" value="INNER MEMBRANE PROTEIN"/>
    <property type="match status" value="1"/>
</dbReference>
<protein>
    <submittedName>
        <fullName evidence="8">FtsX-like permease family protein</fullName>
    </submittedName>
</protein>
<dbReference type="Pfam" id="PF02687">
    <property type="entry name" value="FtsX"/>
    <property type="match status" value="2"/>
</dbReference>
<feature type="transmembrane region" description="Helical" evidence="6">
    <location>
        <begin position="757"/>
        <end position="780"/>
    </location>
</feature>
<evidence type="ECO:0000256" key="5">
    <source>
        <dbReference type="ARBA" id="ARBA00023136"/>
    </source>
</evidence>
<evidence type="ECO:0000256" key="2">
    <source>
        <dbReference type="ARBA" id="ARBA00022475"/>
    </source>
</evidence>
<evidence type="ECO:0000313" key="8">
    <source>
        <dbReference type="EMBL" id="THF58115.1"/>
    </source>
</evidence>
<feature type="transmembrane region" description="Helical" evidence="6">
    <location>
        <begin position="419"/>
        <end position="440"/>
    </location>
</feature>
<comment type="subcellular location">
    <subcellularLocation>
        <location evidence="1">Cell membrane</location>
        <topology evidence="1">Multi-pass membrane protein</topology>
    </subcellularLocation>
</comment>
<reference evidence="8 9" key="1">
    <citation type="submission" date="2019-04" db="EMBL/GenBank/DDBJ databases">
        <title>Azoarcus rhizosphaerae sp. nov. isolated from rhizosphere of Ficus religiosa.</title>
        <authorList>
            <person name="Lin S.-Y."/>
            <person name="Hameed A."/>
            <person name="Hsu Y.-H."/>
            <person name="Young C.-C."/>
        </authorList>
    </citation>
    <scope>NUCLEOTIDE SEQUENCE [LARGE SCALE GENOMIC DNA]</scope>
    <source>
        <strain evidence="8 9">CC-YHH848</strain>
    </source>
</reference>
<dbReference type="GO" id="GO:0005886">
    <property type="term" value="C:plasma membrane"/>
    <property type="evidence" value="ECO:0007669"/>
    <property type="project" value="UniProtKB-SubCell"/>
</dbReference>
<keyword evidence="2" id="KW-1003">Cell membrane</keyword>
<feature type="transmembrane region" description="Helical" evidence="6">
    <location>
        <begin position="641"/>
        <end position="663"/>
    </location>
</feature>
<feature type="transmembrane region" description="Helical" evidence="6">
    <location>
        <begin position="392"/>
        <end position="413"/>
    </location>
</feature>
<dbReference type="InterPro" id="IPR003838">
    <property type="entry name" value="ABC3_permease_C"/>
</dbReference>
<keyword evidence="4 6" id="KW-1133">Transmembrane helix</keyword>
<organism evidence="8 9">
    <name type="scientific">Pseudothauera rhizosphaerae</name>
    <dbReference type="NCBI Taxonomy" id="2565932"/>
    <lineage>
        <taxon>Bacteria</taxon>
        <taxon>Pseudomonadati</taxon>
        <taxon>Pseudomonadota</taxon>
        <taxon>Betaproteobacteria</taxon>
        <taxon>Rhodocyclales</taxon>
        <taxon>Zoogloeaceae</taxon>
        <taxon>Pseudothauera</taxon>
    </lineage>
</organism>
<keyword evidence="5 6" id="KW-0472">Membrane</keyword>
<evidence type="ECO:0000259" key="7">
    <source>
        <dbReference type="Pfam" id="PF02687"/>
    </source>
</evidence>